<dbReference type="GO" id="GO:0003700">
    <property type="term" value="F:DNA-binding transcription factor activity"/>
    <property type="evidence" value="ECO:0007669"/>
    <property type="project" value="InterPro"/>
</dbReference>
<keyword evidence="2" id="KW-0805">Transcription regulation</keyword>
<dbReference type="EMBL" id="FOFS01000017">
    <property type="protein sequence ID" value="SER13669.1"/>
    <property type="molecule type" value="Genomic_DNA"/>
</dbReference>
<dbReference type="Gene3D" id="3.40.190.290">
    <property type="match status" value="1"/>
</dbReference>
<proteinExistence type="inferred from homology"/>
<dbReference type="PANTHER" id="PTHR30126">
    <property type="entry name" value="HTH-TYPE TRANSCRIPTIONAL REGULATOR"/>
    <property type="match status" value="1"/>
</dbReference>
<dbReference type="Pfam" id="PF00126">
    <property type="entry name" value="HTH_1"/>
    <property type="match status" value="1"/>
</dbReference>
<evidence type="ECO:0000256" key="2">
    <source>
        <dbReference type="ARBA" id="ARBA00023015"/>
    </source>
</evidence>
<evidence type="ECO:0000313" key="6">
    <source>
        <dbReference type="EMBL" id="SER13669.1"/>
    </source>
</evidence>
<keyword evidence="7" id="KW-1185">Reference proteome</keyword>
<feature type="domain" description="HTH lysR-type" evidence="5">
    <location>
        <begin position="7"/>
        <end position="64"/>
    </location>
</feature>
<dbReference type="AlphaFoldDB" id="A0A1H9LQY7"/>
<dbReference type="SUPFAM" id="SSF53850">
    <property type="entry name" value="Periplasmic binding protein-like II"/>
    <property type="match status" value="1"/>
</dbReference>
<dbReference type="PANTHER" id="PTHR30126:SF88">
    <property type="entry name" value="TRANSCRIPTIONAL REGULATOR-RELATED"/>
    <property type="match status" value="1"/>
</dbReference>
<organism evidence="6 7">
    <name type="scientific">Solimonas aquatica</name>
    <dbReference type="NCBI Taxonomy" id="489703"/>
    <lineage>
        <taxon>Bacteria</taxon>
        <taxon>Pseudomonadati</taxon>
        <taxon>Pseudomonadota</taxon>
        <taxon>Gammaproteobacteria</taxon>
        <taxon>Nevskiales</taxon>
        <taxon>Nevskiaceae</taxon>
        <taxon>Solimonas</taxon>
    </lineage>
</organism>
<dbReference type="Proteomes" id="UP000199233">
    <property type="component" value="Unassembled WGS sequence"/>
</dbReference>
<evidence type="ECO:0000256" key="4">
    <source>
        <dbReference type="ARBA" id="ARBA00023163"/>
    </source>
</evidence>
<dbReference type="Pfam" id="PF03466">
    <property type="entry name" value="LysR_substrate"/>
    <property type="match status" value="1"/>
</dbReference>
<reference evidence="6 7" key="1">
    <citation type="submission" date="2016-10" db="EMBL/GenBank/DDBJ databases">
        <authorList>
            <person name="de Groot N.N."/>
        </authorList>
    </citation>
    <scope>NUCLEOTIDE SEQUENCE [LARGE SCALE GENOMIC DNA]</scope>
    <source>
        <strain evidence="6 7">DSM 25927</strain>
    </source>
</reference>
<accession>A0A1H9LQY7</accession>
<sequence length="305" mass="34172">MSDQPRISLEQWRALTAVVEAGGYAQAAERLHKTQSTLSYAVQKIERLLGLKVFAIEGRKAKLTRDGEILYRRAQILLAEAAQLEHGAAQMAAGWEAELRIAAEIVFPTWLLLQSFSRYAQEQPQTRIQLYETVLGGTDEALLTRQVDLAITGNVPQGFIGEALMRVRFVPAAHPGHPLHQLGRELSFRDLRAHRQLVIRDSAQNRPRESGAWLGAAQRLTVSHKATSIAAAKMGLGFAWFAEDTIREELASGELKRLPMREGLERYLELYLVFADRDYPGRGAWRLGEIIRELLAQQCPSRSAP</sequence>
<keyword evidence="3 6" id="KW-0238">DNA-binding</keyword>
<evidence type="ECO:0000256" key="1">
    <source>
        <dbReference type="ARBA" id="ARBA00009437"/>
    </source>
</evidence>
<dbReference type="InterPro" id="IPR036388">
    <property type="entry name" value="WH-like_DNA-bd_sf"/>
</dbReference>
<dbReference type="RefSeq" id="WP_093289252.1">
    <property type="nucleotide sequence ID" value="NZ_FOFS01000017.1"/>
</dbReference>
<dbReference type="GO" id="GO:0000976">
    <property type="term" value="F:transcription cis-regulatory region binding"/>
    <property type="evidence" value="ECO:0007669"/>
    <property type="project" value="TreeGrafter"/>
</dbReference>
<dbReference type="PROSITE" id="PS50931">
    <property type="entry name" value="HTH_LYSR"/>
    <property type="match status" value="1"/>
</dbReference>
<evidence type="ECO:0000256" key="3">
    <source>
        <dbReference type="ARBA" id="ARBA00023125"/>
    </source>
</evidence>
<name>A0A1H9LQY7_9GAMM</name>
<dbReference type="InterPro" id="IPR005119">
    <property type="entry name" value="LysR_subst-bd"/>
</dbReference>
<evidence type="ECO:0000313" key="7">
    <source>
        <dbReference type="Proteomes" id="UP000199233"/>
    </source>
</evidence>
<dbReference type="Gene3D" id="1.10.10.10">
    <property type="entry name" value="Winged helix-like DNA-binding domain superfamily/Winged helix DNA-binding domain"/>
    <property type="match status" value="1"/>
</dbReference>
<dbReference type="SUPFAM" id="SSF46785">
    <property type="entry name" value="Winged helix' DNA-binding domain"/>
    <property type="match status" value="1"/>
</dbReference>
<dbReference type="OrthoDB" id="6988449at2"/>
<protein>
    <submittedName>
        <fullName evidence="6">DNA-binding transcriptional regulator, LysR family</fullName>
    </submittedName>
</protein>
<comment type="similarity">
    <text evidence="1">Belongs to the LysR transcriptional regulatory family.</text>
</comment>
<dbReference type="InterPro" id="IPR036390">
    <property type="entry name" value="WH_DNA-bd_sf"/>
</dbReference>
<gene>
    <name evidence="6" type="ORF">SAMN04488038_1172</name>
</gene>
<evidence type="ECO:0000259" key="5">
    <source>
        <dbReference type="PROSITE" id="PS50931"/>
    </source>
</evidence>
<dbReference type="InterPro" id="IPR000847">
    <property type="entry name" value="LysR_HTH_N"/>
</dbReference>
<dbReference type="STRING" id="489703.SAMN04488038_1172"/>
<keyword evidence="4" id="KW-0804">Transcription</keyword>